<evidence type="ECO:0000313" key="6">
    <source>
        <dbReference type="Proteomes" id="UP000527632"/>
    </source>
</evidence>
<reference evidence="4" key="4">
    <citation type="submission" date="2022-06" db="EMBL/GenBank/DDBJ databases">
        <title>Complete genomes of Listeria monocytogenes strains L58-55 and 6179.</title>
        <authorList>
            <person name="Schmitz-Esser S."/>
            <person name="Tibbs-Cortes B.W."/>
        </authorList>
    </citation>
    <scope>NUCLEOTIDE SEQUENCE</scope>
    <source>
        <strain evidence="4">L58-55</strain>
    </source>
</reference>
<dbReference type="EMBL" id="KX467251">
    <property type="protein sequence ID" value="AOA49267.1"/>
    <property type="molecule type" value="Genomic_DNA"/>
</dbReference>
<proteinExistence type="predicted"/>
<gene>
    <name evidence="4" type="ORF">BES38_10380</name>
    <name evidence="2" type="ORF">E5F58_13745</name>
    <name evidence="3" type="ORF">F6436_13220</name>
    <name evidence="1" type="ORF">pLM-C-273_00066</name>
</gene>
<dbReference type="Proteomes" id="UP000364988">
    <property type="component" value="Unassembled WGS sequence"/>
</dbReference>
<organism evidence="1">
    <name type="scientific">Listeria monocytogenes</name>
    <dbReference type="NCBI Taxonomy" id="1639"/>
    <lineage>
        <taxon>Bacteria</taxon>
        <taxon>Bacillati</taxon>
        <taxon>Bacillota</taxon>
        <taxon>Bacilli</taxon>
        <taxon>Bacillales</taxon>
        <taxon>Listeriaceae</taxon>
        <taxon>Listeria</taxon>
    </lineage>
</organism>
<dbReference type="InterPro" id="IPR049615">
    <property type="entry name" value="BH0509-like"/>
</dbReference>
<dbReference type="EMBL" id="AABGUK010000006">
    <property type="protein sequence ID" value="EAH4243049.1"/>
    <property type="molecule type" value="Genomic_DNA"/>
</dbReference>
<dbReference type="RefSeq" id="WP_115904973.1">
    <property type="nucleotide sequence ID" value="NZ_CP019622.1"/>
</dbReference>
<evidence type="ECO:0000313" key="2">
    <source>
        <dbReference type="EMBL" id="EAH4243049.1"/>
    </source>
</evidence>
<evidence type="ECO:0000313" key="4">
    <source>
        <dbReference type="EMBL" id="UUJ78765.1"/>
    </source>
</evidence>
<evidence type="ECO:0000313" key="3">
    <source>
        <dbReference type="EMBL" id="ECY6545296.1"/>
    </source>
</evidence>
<protein>
    <submittedName>
        <fullName evidence="2">BH0509 family protein</fullName>
    </submittedName>
</protein>
<accession>A0A1B2LR11</accession>
<evidence type="ECO:0000313" key="5">
    <source>
        <dbReference type="Proteomes" id="UP000364988"/>
    </source>
</evidence>
<geneLocation type="plasmid" evidence="1">
    <name>pLM-C-273</name>
</geneLocation>
<name>A0A1B2LR11_LISMN</name>
<reference evidence="2 6" key="2">
    <citation type="submission" date="2019-04" db="EMBL/GenBank/DDBJ databases">
        <authorList>
            <consortium name="GenomeTrakr: Next Generation Sequencing Network for Food Pathogen Tracability"/>
        </authorList>
    </citation>
    <scope>NUCLEOTIDE SEQUENCE [LARGE SCALE GENOMIC DNA]</scope>
    <source>
        <strain evidence="2 6">LS1344</strain>
    </source>
</reference>
<dbReference type="AlphaFoldDB" id="A0A1B2LR11"/>
<dbReference type="Proteomes" id="UP000193519">
    <property type="component" value="Chromosome"/>
</dbReference>
<keyword evidence="1" id="KW-0614">Plasmid</keyword>
<reference evidence="3 5" key="3">
    <citation type="submission" date="2019-09" db="EMBL/GenBank/DDBJ databases">
        <authorList>
            <consortium name="GenomeTrakr network: Whole genome sequencing for foodborne pathogen traceback"/>
        </authorList>
    </citation>
    <scope>NUCLEOTIDE SEQUENCE [LARGE SCALE GENOMIC DNA]</scope>
    <source>
        <strain evidence="3 5">FLAG-55987</strain>
    </source>
</reference>
<dbReference type="EMBL" id="CP098507">
    <property type="protein sequence ID" value="UUJ78765.1"/>
    <property type="molecule type" value="Genomic_DNA"/>
</dbReference>
<sequence length="46" mass="5506">MTAKEREQLIDVIANYTSNTIEYLNKLSDKELEVIYETRVIEDYHN</sequence>
<reference evidence="1" key="1">
    <citation type="submission" date="2016-06" db="EMBL/GenBank/DDBJ databases">
        <title>Sequence of Listeria monocytogenes plasmid pLM-C-273 carrying genes related to stress resistance.</title>
        <authorList>
            <person name="Liang L."/>
            <person name="Gnaneshan S."/>
            <person name="Garduno R.A."/>
            <person name="Mallo G.V."/>
        </authorList>
    </citation>
    <scope>NUCLEOTIDE SEQUENCE</scope>
    <source>
        <strain evidence="1">LM-C-273</strain>
        <plasmid evidence="1">pLM-C-273</plasmid>
    </source>
</reference>
<evidence type="ECO:0000313" key="1">
    <source>
        <dbReference type="EMBL" id="AOA49267.1"/>
    </source>
</evidence>
<dbReference type="NCBIfam" id="NF033562">
    <property type="entry name" value="BH0509_fam"/>
    <property type="match status" value="1"/>
</dbReference>
<dbReference type="EMBL" id="AALEDS010000017">
    <property type="protein sequence ID" value="ECY6545296.1"/>
    <property type="molecule type" value="Genomic_DNA"/>
</dbReference>
<dbReference type="Proteomes" id="UP000527632">
    <property type="component" value="Unassembled WGS sequence"/>
</dbReference>